<sequence length="229" mass="26054">MWKFILGCILCLSIIFSINGLVLAVEFTFTYVPLGDEEVLSVSLRASFNSWGEWPMEKQPDGTWSITIDLEPGEYQYKFFISGKWPQDMSTARAGGPVDPNAVGYINDGFSGQNAICRIKEEVTEEVNLVHNPDDPAYLCIADERLVLRLKTSPHKVAKVYLVTYEGKKPMERQLQWEYGEVFRLSLELPDSLKYHFLGYTIDGTEFSLPEDPSQSFRFDGIDSFPPNQ</sequence>
<dbReference type="Pfam" id="PF16561">
    <property type="entry name" value="AMPK1_CBM"/>
    <property type="match status" value="1"/>
</dbReference>
<protein>
    <recommendedName>
        <fullName evidence="1">AMP-activated protein kinase glycogen-binding domain-containing protein</fullName>
    </recommendedName>
</protein>
<dbReference type="InterPro" id="IPR014756">
    <property type="entry name" value="Ig_E-set"/>
</dbReference>
<reference evidence="2" key="1">
    <citation type="journal article" date="2014" name="Front. Microbiol.">
        <title>High frequency of phylogenetically diverse reductive dehalogenase-homologous genes in deep subseafloor sedimentary metagenomes.</title>
        <authorList>
            <person name="Kawai M."/>
            <person name="Futagami T."/>
            <person name="Toyoda A."/>
            <person name="Takaki Y."/>
            <person name="Nishi S."/>
            <person name="Hori S."/>
            <person name="Arai W."/>
            <person name="Tsubouchi T."/>
            <person name="Morono Y."/>
            <person name="Uchiyama I."/>
            <person name="Ito T."/>
            <person name="Fujiyama A."/>
            <person name="Inagaki F."/>
            <person name="Takami H."/>
        </authorList>
    </citation>
    <scope>NUCLEOTIDE SEQUENCE</scope>
    <source>
        <strain evidence="2">Expedition CK06-06</strain>
    </source>
</reference>
<feature type="domain" description="AMP-activated protein kinase glycogen-binding" evidence="1">
    <location>
        <begin position="41"/>
        <end position="88"/>
    </location>
</feature>
<proteinExistence type="predicted"/>
<dbReference type="GO" id="GO:0004553">
    <property type="term" value="F:hydrolase activity, hydrolyzing O-glycosyl compounds"/>
    <property type="evidence" value="ECO:0007669"/>
    <property type="project" value="InterPro"/>
</dbReference>
<dbReference type="EMBL" id="BART01007624">
    <property type="protein sequence ID" value="GAG60687.1"/>
    <property type="molecule type" value="Genomic_DNA"/>
</dbReference>
<dbReference type="Gene3D" id="2.60.40.10">
    <property type="entry name" value="Immunoglobulins"/>
    <property type="match status" value="2"/>
</dbReference>
<dbReference type="CDD" id="cd02859">
    <property type="entry name" value="E_set_AMPKbeta_like_N"/>
    <property type="match status" value="1"/>
</dbReference>
<dbReference type="InterPro" id="IPR032640">
    <property type="entry name" value="AMPK1_CBM"/>
</dbReference>
<organism evidence="2">
    <name type="scientific">marine sediment metagenome</name>
    <dbReference type="NCBI Taxonomy" id="412755"/>
    <lineage>
        <taxon>unclassified sequences</taxon>
        <taxon>metagenomes</taxon>
        <taxon>ecological metagenomes</taxon>
    </lineage>
</organism>
<dbReference type="SUPFAM" id="SSF81296">
    <property type="entry name" value="E set domains"/>
    <property type="match status" value="2"/>
</dbReference>
<dbReference type="InterPro" id="IPR004185">
    <property type="entry name" value="Glyco_hydro_13_lg-like_dom"/>
</dbReference>
<comment type="caution">
    <text evidence="2">The sequence shown here is derived from an EMBL/GenBank/DDBJ whole genome shotgun (WGS) entry which is preliminary data.</text>
</comment>
<gene>
    <name evidence="2" type="ORF">S01H4_17325</name>
</gene>
<evidence type="ECO:0000259" key="1">
    <source>
        <dbReference type="Pfam" id="PF16561"/>
    </source>
</evidence>
<name>X0ZRK9_9ZZZZ</name>
<dbReference type="GO" id="GO:0005975">
    <property type="term" value="P:carbohydrate metabolic process"/>
    <property type="evidence" value="ECO:0007669"/>
    <property type="project" value="InterPro"/>
</dbReference>
<dbReference type="AlphaFoldDB" id="X0ZRK9"/>
<dbReference type="CDD" id="cd02857">
    <property type="entry name" value="E_set_CDase_PDE_N"/>
    <property type="match status" value="1"/>
</dbReference>
<dbReference type="InterPro" id="IPR013783">
    <property type="entry name" value="Ig-like_fold"/>
</dbReference>
<accession>X0ZRK9</accession>
<evidence type="ECO:0000313" key="2">
    <source>
        <dbReference type="EMBL" id="GAG60687.1"/>
    </source>
</evidence>